<dbReference type="HAMAP" id="MF_01867">
    <property type="entry name" value="BshC"/>
    <property type="match status" value="1"/>
</dbReference>
<sequence>MDILPYFESNRSSLAERYRLEDSQVRELFGSHPGEARSWEDRAAYLDDTAGGRADLRRVAEAVKAYHRKLPAHAETDKALEKLEREGALVVVGGQQAGLFGGALLIYYKALSVIQAAREAERRLNRPVVPVFWIAGEDHDFDEANHVNVQTPGGEVRRVRIERPEGPRLAVSRTPLSAEQWADALRELAAQLPDTEFKPQLLDRLQSHVTDAPSLSLAFARLLADWFGKQGLLLLDADDPNLRALEGPMFRELISRSDELEEALKAGEGRVLAQGFKLQAETAPGSANLFLHHEQGRLLLHKDAGRFVDRRGVVSLSREEMLELTAHRPDLLSTNALTRPLMQDYLLPVLGTVLGPSEIAYWAILGPAFGEFGMRMPLLLPRQSFTYIEPAVAGLLDKYSLTVQQAIEDWETLRAEWLGSQDEWNLEEQFRRVKEQFAALYEPVMNTVSGLQPGLARLAESNRDRIVEQISYLESRSVDAIAKRHESSLRQWDRIRQSLTPLAKLQERVYGTIHFWNRYGPGWLTLWHDVPFDPAGGHRLVGGWPHPTER</sequence>
<dbReference type="Proteomes" id="UP001596378">
    <property type="component" value="Unassembled WGS sequence"/>
</dbReference>
<comment type="similarity">
    <text evidence="2">Belongs to the BshC family.</text>
</comment>
<dbReference type="Pfam" id="PF10079">
    <property type="entry name" value="Rossmann-like_BshC"/>
    <property type="match status" value="1"/>
</dbReference>
<comment type="caution">
    <text evidence="5">The sequence shown here is derived from an EMBL/GenBank/DDBJ whole genome shotgun (WGS) entry which is preliminary data.</text>
</comment>
<dbReference type="EMBL" id="JBHTAI010000006">
    <property type="protein sequence ID" value="MFC7149174.1"/>
    <property type="molecule type" value="Genomic_DNA"/>
</dbReference>
<dbReference type="EC" id="6.-.-.-" evidence="2"/>
<dbReference type="RefSeq" id="WP_378054137.1">
    <property type="nucleotide sequence ID" value="NZ_JBHMDN010000079.1"/>
</dbReference>
<dbReference type="InterPro" id="IPR055399">
    <property type="entry name" value="CC_BshC"/>
</dbReference>
<dbReference type="Pfam" id="PF24850">
    <property type="entry name" value="CC_BshC"/>
    <property type="match status" value="1"/>
</dbReference>
<organism evidence="5 6">
    <name type="scientific">Cohnella cellulosilytica</name>
    <dbReference type="NCBI Taxonomy" id="986710"/>
    <lineage>
        <taxon>Bacteria</taxon>
        <taxon>Bacillati</taxon>
        <taxon>Bacillota</taxon>
        <taxon>Bacilli</taxon>
        <taxon>Bacillales</taxon>
        <taxon>Paenibacillaceae</taxon>
        <taxon>Cohnella</taxon>
    </lineage>
</organism>
<evidence type="ECO:0000259" key="4">
    <source>
        <dbReference type="Pfam" id="PF24850"/>
    </source>
</evidence>
<evidence type="ECO:0000256" key="1">
    <source>
        <dbReference type="ARBA" id="ARBA00022598"/>
    </source>
</evidence>
<feature type="domain" description="Bacillithiol biosynthesis BshC N-terminal Rossmann-like" evidence="3">
    <location>
        <begin position="10"/>
        <end position="382"/>
    </location>
</feature>
<reference evidence="6" key="1">
    <citation type="journal article" date="2019" name="Int. J. Syst. Evol. Microbiol.">
        <title>The Global Catalogue of Microorganisms (GCM) 10K type strain sequencing project: providing services to taxonomists for standard genome sequencing and annotation.</title>
        <authorList>
            <consortium name="The Broad Institute Genomics Platform"/>
            <consortium name="The Broad Institute Genome Sequencing Center for Infectious Disease"/>
            <person name="Wu L."/>
            <person name="Ma J."/>
        </authorList>
    </citation>
    <scope>NUCLEOTIDE SEQUENCE [LARGE SCALE GENOMIC DNA]</scope>
    <source>
        <strain evidence="6">KCTC 12907</strain>
    </source>
</reference>
<dbReference type="InterPro" id="IPR011199">
    <property type="entry name" value="Bacillithiol_biosynth_BshC"/>
</dbReference>
<keyword evidence="6" id="KW-1185">Reference proteome</keyword>
<evidence type="ECO:0000256" key="2">
    <source>
        <dbReference type="HAMAP-Rule" id="MF_01867"/>
    </source>
</evidence>
<dbReference type="PIRSF" id="PIRSF012535">
    <property type="entry name" value="UCP012535"/>
    <property type="match status" value="1"/>
</dbReference>
<evidence type="ECO:0000313" key="6">
    <source>
        <dbReference type="Proteomes" id="UP001596378"/>
    </source>
</evidence>
<dbReference type="InterPro" id="IPR055398">
    <property type="entry name" value="Rossmann-like_BshC"/>
</dbReference>
<proteinExistence type="inferred from homology"/>
<gene>
    <name evidence="2 5" type="primary">bshC</name>
    <name evidence="5" type="ORF">ACFQMJ_11615</name>
</gene>
<protein>
    <recommendedName>
        <fullName evidence="2">Putative cysteine ligase BshC</fullName>
        <ecNumber evidence="2">6.-.-.-</ecNumber>
    </recommendedName>
</protein>
<comment type="function">
    <text evidence="2">Involved in bacillithiol (BSH) biosynthesis. May catalyze the last step of the pathway, the addition of cysteine to glucosamine malate (GlcN-Mal) to generate BSH.</text>
</comment>
<evidence type="ECO:0000313" key="5">
    <source>
        <dbReference type="EMBL" id="MFC7149174.1"/>
    </source>
</evidence>
<feature type="domain" description="Bacillithiol biosynthesis BshC C-terminal coiled-coil" evidence="4">
    <location>
        <begin position="385"/>
        <end position="541"/>
    </location>
</feature>
<name>A0ABW2FB16_9BACL</name>
<evidence type="ECO:0000259" key="3">
    <source>
        <dbReference type="Pfam" id="PF10079"/>
    </source>
</evidence>
<keyword evidence="1 2" id="KW-0436">Ligase</keyword>
<dbReference type="NCBIfam" id="TIGR03998">
    <property type="entry name" value="thiol_BshC"/>
    <property type="match status" value="1"/>
</dbReference>
<accession>A0ABW2FB16</accession>